<organism evidence="2 3">
    <name type="scientific">Chryseobacterium aquaeductus</name>
    <dbReference type="NCBI Taxonomy" id="2675056"/>
    <lineage>
        <taxon>Bacteria</taxon>
        <taxon>Pseudomonadati</taxon>
        <taxon>Bacteroidota</taxon>
        <taxon>Flavobacteriia</taxon>
        <taxon>Flavobacteriales</taxon>
        <taxon>Weeksellaceae</taxon>
        <taxon>Chryseobacterium group</taxon>
        <taxon>Chryseobacterium</taxon>
    </lineage>
</organism>
<keyword evidence="3" id="KW-1185">Reference proteome</keyword>
<dbReference type="Proteomes" id="UP000662618">
    <property type="component" value="Unassembled WGS sequence"/>
</dbReference>
<dbReference type="RefSeq" id="WP_162087406.1">
    <property type="nucleotide sequence ID" value="NZ_CAJIMS010000001.1"/>
</dbReference>
<evidence type="ECO:0000313" key="3">
    <source>
        <dbReference type="Proteomes" id="UP000662618"/>
    </source>
</evidence>
<reference evidence="2" key="1">
    <citation type="submission" date="2020-12" db="EMBL/GenBank/DDBJ databases">
        <authorList>
            <person name="Rodrigo-Torres L."/>
            <person name="Arahal R. D."/>
            <person name="Lucena T."/>
        </authorList>
    </citation>
    <scope>NUCLEOTIDE SEQUENCE</scope>
    <source>
        <strain evidence="2">CECT 9390</strain>
    </source>
</reference>
<name>A0A9N8MED6_9FLAO</name>
<dbReference type="AlphaFoldDB" id="A0A9N8MED6"/>
<evidence type="ECO:0000256" key="1">
    <source>
        <dbReference type="SAM" id="Phobius"/>
    </source>
</evidence>
<keyword evidence="1" id="KW-1133">Transmembrane helix</keyword>
<protein>
    <submittedName>
        <fullName evidence="2">Uncharacterized protein</fullName>
    </submittedName>
</protein>
<proteinExistence type="predicted"/>
<accession>A0A9N8MED6</accession>
<keyword evidence="1" id="KW-0812">Transmembrane</keyword>
<feature type="transmembrane region" description="Helical" evidence="1">
    <location>
        <begin position="6"/>
        <end position="24"/>
    </location>
</feature>
<feature type="transmembrane region" description="Helical" evidence="1">
    <location>
        <begin position="36"/>
        <end position="55"/>
    </location>
</feature>
<gene>
    <name evidence="2" type="ORF">CHRY9390_00936</name>
</gene>
<dbReference type="EMBL" id="CAJIMS010000001">
    <property type="protein sequence ID" value="CAD7802488.1"/>
    <property type="molecule type" value="Genomic_DNA"/>
</dbReference>
<comment type="caution">
    <text evidence="2">The sequence shown here is derived from an EMBL/GenBank/DDBJ whole genome shotgun (WGS) entry which is preliminary data.</text>
</comment>
<evidence type="ECO:0000313" key="2">
    <source>
        <dbReference type="EMBL" id="CAD7802488.1"/>
    </source>
</evidence>
<keyword evidence="1" id="KW-0472">Membrane</keyword>
<sequence length="177" mass="21622">MIFIWFIFFIIICGISLIFPLIYYITKNKIFKKLFIGYWLFFILSYLILFVVGFINSPTTVDKDDIYGRYEIDKDMFKGDDADWQFQHFSFEINKNEEFVFFEYYDSGKIKSKHKGNVEFIEGYASPHLKLDQVEPKHQIIENEPLLVRNKWDFYYVFKSKKFGNVFFKKKKERFFR</sequence>